<organism evidence="9 10">
    <name type="scientific">[Myrmecia] bisecta</name>
    <dbReference type="NCBI Taxonomy" id="41462"/>
    <lineage>
        <taxon>Eukaryota</taxon>
        <taxon>Viridiplantae</taxon>
        <taxon>Chlorophyta</taxon>
        <taxon>core chlorophytes</taxon>
        <taxon>Trebouxiophyceae</taxon>
        <taxon>Trebouxiales</taxon>
        <taxon>Trebouxiaceae</taxon>
        <taxon>Myrmecia</taxon>
    </lineage>
</organism>
<reference evidence="9 10" key="1">
    <citation type="journal article" date="2024" name="Nat. Commun.">
        <title>Phylogenomics reveals the evolutionary origins of lichenization in chlorophyte algae.</title>
        <authorList>
            <person name="Puginier C."/>
            <person name="Libourel C."/>
            <person name="Otte J."/>
            <person name="Skaloud P."/>
            <person name="Haon M."/>
            <person name="Grisel S."/>
            <person name="Petersen M."/>
            <person name="Berrin J.G."/>
            <person name="Delaux P.M."/>
            <person name="Dal Grande F."/>
            <person name="Keller J."/>
        </authorList>
    </citation>
    <scope>NUCLEOTIDE SEQUENCE [LARGE SCALE GENOMIC DNA]</scope>
    <source>
        <strain evidence="9 10">SAG 2043</strain>
    </source>
</reference>
<dbReference type="SMART" id="SM00665">
    <property type="entry name" value="B561"/>
    <property type="match status" value="1"/>
</dbReference>
<name>A0AAW1Q3E7_9CHLO</name>
<keyword evidence="3 7" id="KW-0812">Transmembrane</keyword>
<protein>
    <recommendedName>
        <fullName evidence="8">Cytochrome b561 domain-containing protein</fullName>
    </recommendedName>
</protein>
<keyword evidence="10" id="KW-1185">Reference proteome</keyword>
<feature type="transmembrane region" description="Helical" evidence="7">
    <location>
        <begin position="213"/>
        <end position="233"/>
    </location>
</feature>
<proteinExistence type="predicted"/>
<accession>A0AAW1Q3E7</accession>
<evidence type="ECO:0000256" key="6">
    <source>
        <dbReference type="ARBA" id="ARBA00023136"/>
    </source>
</evidence>
<feature type="transmembrane region" description="Helical" evidence="7">
    <location>
        <begin position="179"/>
        <end position="198"/>
    </location>
</feature>
<evidence type="ECO:0000256" key="4">
    <source>
        <dbReference type="ARBA" id="ARBA00022982"/>
    </source>
</evidence>
<dbReference type="PANTHER" id="PTHR23130:SF171">
    <property type="entry name" value="OS01G0895300 PROTEIN"/>
    <property type="match status" value="1"/>
</dbReference>
<keyword evidence="6 7" id="KW-0472">Membrane</keyword>
<dbReference type="EMBL" id="JALJOR010000006">
    <property type="protein sequence ID" value="KAK9815315.1"/>
    <property type="molecule type" value="Genomic_DNA"/>
</dbReference>
<keyword evidence="2" id="KW-0813">Transport</keyword>
<dbReference type="AlphaFoldDB" id="A0AAW1Q3E7"/>
<dbReference type="Proteomes" id="UP001489004">
    <property type="component" value="Unassembled WGS sequence"/>
</dbReference>
<evidence type="ECO:0000256" key="1">
    <source>
        <dbReference type="ARBA" id="ARBA00004370"/>
    </source>
</evidence>
<dbReference type="Gene3D" id="1.20.120.1770">
    <property type="match status" value="1"/>
</dbReference>
<dbReference type="PANTHER" id="PTHR23130">
    <property type="entry name" value="CYTOCHROME B561 AND DOMON DOMAIN-CONTAINING PROTEIN"/>
    <property type="match status" value="1"/>
</dbReference>
<keyword evidence="4" id="KW-0249">Electron transport</keyword>
<comment type="caution">
    <text evidence="9">The sequence shown here is derived from an EMBL/GenBank/DDBJ whole genome shotgun (WGS) entry which is preliminary data.</text>
</comment>
<evidence type="ECO:0000256" key="7">
    <source>
        <dbReference type="SAM" id="Phobius"/>
    </source>
</evidence>
<feature type="transmembrane region" description="Helical" evidence="7">
    <location>
        <begin position="146"/>
        <end position="167"/>
    </location>
</feature>
<dbReference type="CDD" id="cd08760">
    <property type="entry name" value="Cyt_b561_FRRS1_like"/>
    <property type="match status" value="1"/>
</dbReference>
<gene>
    <name evidence="9" type="ORF">WJX72_001554</name>
</gene>
<evidence type="ECO:0000256" key="5">
    <source>
        <dbReference type="ARBA" id="ARBA00022989"/>
    </source>
</evidence>
<dbReference type="PROSITE" id="PS50939">
    <property type="entry name" value="CYTOCHROME_B561"/>
    <property type="match status" value="1"/>
</dbReference>
<keyword evidence="5 7" id="KW-1133">Transmembrane helix</keyword>
<feature type="transmembrane region" description="Helical" evidence="7">
    <location>
        <begin position="113"/>
        <end position="134"/>
    </location>
</feature>
<dbReference type="InterPro" id="IPR006593">
    <property type="entry name" value="Cyt_b561/ferric_Rdtase_TM"/>
</dbReference>
<evidence type="ECO:0000259" key="8">
    <source>
        <dbReference type="PROSITE" id="PS50939"/>
    </source>
</evidence>
<sequence length="247" mass="27049">MCCPGATVAPYSLDGMTPDLVRQESNALSVVNSSAARSADGHLSATFYLNMPQSMQQLAATALPIISAVGPVGSDDSVQQHAPTDNVAGTINFGSGASSVAVVSLGKRPQVHAWLMITSWGFMIPVGVMIARYLRAWDPWWFHLHRGIQLTAVLAGFAGMGVGISMGRPMGTQLEQDHRIIGFTVMGLGFLQVLAIILRPHKEARIRRYWNWYHWWVGRSAVALAITNVYLGLKVYGERKRLRSLFD</sequence>
<evidence type="ECO:0000256" key="3">
    <source>
        <dbReference type="ARBA" id="ARBA00022692"/>
    </source>
</evidence>
<evidence type="ECO:0000313" key="10">
    <source>
        <dbReference type="Proteomes" id="UP001489004"/>
    </source>
</evidence>
<evidence type="ECO:0000313" key="9">
    <source>
        <dbReference type="EMBL" id="KAK9815315.1"/>
    </source>
</evidence>
<feature type="domain" description="Cytochrome b561" evidence="8">
    <location>
        <begin position="74"/>
        <end position="247"/>
    </location>
</feature>
<comment type="subcellular location">
    <subcellularLocation>
        <location evidence="1">Membrane</location>
    </subcellularLocation>
</comment>
<dbReference type="GO" id="GO:0016020">
    <property type="term" value="C:membrane"/>
    <property type="evidence" value="ECO:0007669"/>
    <property type="project" value="UniProtKB-SubCell"/>
</dbReference>
<evidence type="ECO:0000256" key="2">
    <source>
        <dbReference type="ARBA" id="ARBA00022448"/>
    </source>
</evidence>